<evidence type="ECO:0000313" key="2">
    <source>
        <dbReference type="Proteomes" id="UP000591131"/>
    </source>
</evidence>
<dbReference type="EMBL" id="JAAPAO010000159">
    <property type="protein sequence ID" value="KAF4670091.1"/>
    <property type="molecule type" value="Genomic_DNA"/>
</dbReference>
<sequence>CVHSKYFVGTVVSDMMHSEDAGEHVTLFYTFPGINIWVDFMAPTINDNGFNITTADNWLGCMTVQRNTTQLDLFNGIACIMAADWQNLTLSEIKECISSNKMNSSEVERCATGEAAWWLQERAIQDTRSMYPSFIGLPTLNVGHTSLRRWTYFKEFVCNGIGGLAPIYCGPDDYVVSSSSG</sequence>
<protein>
    <submittedName>
        <fullName evidence="1">Uncharacterized protein</fullName>
    </submittedName>
</protein>
<reference evidence="1 2" key="1">
    <citation type="submission" date="2020-04" db="EMBL/GenBank/DDBJ databases">
        <title>Perkinsus chesapeaki whole genome sequence.</title>
        <authorList>
            <person name="Bogema D.R."/>
        </authorList>
    </citation>
    <scope>NUCLEOTIDE SEQUENCE [LARGE SCALE GENOMIC DNA]</scope>
    <source>
        <strain evidence="1">ATCC PRA-425</strain>
    </source>
</reference>
<comment type="caution">
    <text evidence="1">The sequence shown here is derived from an EMBL/GenBank/DDBJ whole genome shotgun (WGS) entry which is preliminary data.</text>
</comment>
<keyword evidence="2" id="KW-1185">Reference proteome</keyword>
<accession>A0A7J6MGI8</accession>
<dbReference type="Proteomes" id="UP000591131">
    <property type="component" value="Unassembled WGS sequence"/>
</dbReference>
<name>A0A7J6MGI8_PERCH</name>
<feature type="non-terminal residue" evidence="1">
    <location>
        <position position="1"/>
    </location>
</feature>
<proteinExistence type="predicted"/>
<gene>
    <name evidence="1" type="ORF">FOL47_002209</name>
</gene>
<organism evidence="1 2">
    <name type="scientific">Perkinsus chesapeaki</name>
    <name type="common">Clam parasite</name>
    <name type="synonym">Perkinsus andrewsi</name>
    <dbReference type="NCBI Taxonomy" id="330153"/>
    <lineage>
        <taxon>Eukaryota</taxon>
        <taxon>Sar</taxon>
        <taxon>Alveolata</taxon>
        <taxon>Perkinsozoa</taxon>
        <taxon>Perkinsea</taxon>
        <taxon>Perkinsida</taxon>
        <taxon>Perkinsidae</taxon>
        <taxon>Perkinsus</taxon>
    </lineage>
</organism>
<evidence type="ECO:0000313" key="1">
    <source>
        <dbReference type="EMBL" id="KAF4670091.1"/>
    </source>
</evidence>
<dbReference type="AlphaFoldDB" id="A0A7J6MGI8"/>